<organism evidence="1 2">
    <name type="scientific">Planktothrix mougeotii LEGE 06226</name>
    <dbReference type="NCBI Taxonomy" id="1828728"/>
    <lineage>
        <taxon>Bacteria</taxon>
        <taxon>Bacillati</taxon>
        <taxon>Cyanobacteriota</taxon>
        <taxon>Cyanophyceae</taxon>
        <taxon>Oscillatoriophycideae</taxon>
        <taxon>Oscillatoriales</taxon>
        <taxon>Microcoleaceae</taxon>
        <taxon>Planktothrix</taxon>
    </lineage>
</organism>
<dbReference type="EMBL" id="JADEWU010000042">
    <property type="protein sequence ID" value="MBE9144876.1"/>
    <property type="molecule type" value="Genomic_DNA"/>
</dbReference>
<reference evidence="1 2" key="1">
    <citation type="submission" date="2020-10" db="EMBL/GenBank/DDBJ databases">
        <authorList>
            <person name="Castelo-Branco R."/>
            <person name="Eusebio N."/>
            <person name="Adriana R."/>
            <person name="Vieira A."/>
            <person name="Brugerolle De Fraissinette N."/>
            <person name="Rezende De Castro R."/>
            <person name="Schneider M.P."/>
            <person name="Vasconcelos V."/>
            <person name="Leao P.N."/>
        </authorList>
    </citation>
    <scope>NUCLEOTIDE SEQUENCE [LARGE SCALE GENOMIC DNA]</scope>
    <source>
        <strain evidence="1 2">LEGE 06226</strain>
    </source>
</reference>
<comment type="caution">
    <text evidence="1">The sequence shown here is derived from an EMBL/GenBank/DDBJ whole genome shotgun (WGS) entry which is preliminary data.</text>
</comment>
<name>A0ABR9UEI7_9CYAN</name>
<evidence type="ECO:0000313" key="2">
    <source>
        <dbReference type="Proteomes" id="UP000640725"/>
    </source>
</evidence>
<protein>
    <recommendedName>
        <fullName evidence="3">Transposase</fullName>
    </recommendedName>
</protein>
<proteinExistence type="predicted"/>
<evidence type="ECO:0008006" key="3">
    <source>
        <dbReference type="Google" id="ProtNLM"/>
    </source>
</evidence>
<dbReference type="Proteomes" id="UP000640725">
    <property type="component" value="Unassembled WGS sequence"/>
</dbReference>
<evidence type="ECO:0000313" key="1">
    <source>
        <dbReference type="EMBL" id="MBE9144876.1"/>
    </source>
</evidence>
<dbReference type="RefSeq" id="WP_193870371.1">
    <property type="nucleotide sequence ID" value="NZ_JADEWU010000042.1"/>
</dbReference>
<sequence>MIILLLLRVAFSGKKKSNIYGNFKNGNDSHIKNLAPFGKLSDILGYLPDTSGLDQVFHVPLIIQIVTQFPQSLPELWGLTEMAIATFTITNNNEQPTEASRLGGFGFI</sequence>
<keyword evidence="2" id="KW-1185">Reference proteome</keyword>
<gene>
    <name evidence="1" type="ORF">IQ236_16870</name>
</gene>
<accession>A0ABR9UEI7</accession>